<gene>
    <name evidence="2" type="ORF">L596_003493</name>
</gene>
<organism evidence="2 3">
    <name type="scientific">Steinernema carpocapsae</name>
    <name type="common">Entomopathogenic nematode</name>
    <dbReference type="NCBI Taxonomy" id="34508"/>
    <lineage>
        <taxon>Eukaryota</taxon>
        <taxon>Metazoa</taxon>
        <taxon>Ecdysozoa</taxon>
        <taxon>Nematoda</taxon>
        <taxon>Chromadorea</taxon>
        <taxon>Rhabditida</taxon>
        <taxon>Tylenchina</taxon>
        <taxon>Panagrolaimomorpha</taxon>
        <taxon>Strongyloidoidea</taxon>
        <taxon>Steinernematidae</taxon>
        <taxon>Steinernema</taxon>
    </lineage>
</organism>
<evidence type="ECO:0000256" key="1">
    <source>
        <dbReference type="SAM" id="MobiDB-lite"/>
    </source>
</evidence>
<reference evidence="2 3" key="2">
    <citation type="journal article" date="2019" name="G3 (Bethesda)">
        <title>Hybrid Assembly of the Genome of the Entomopathogenic Nematode Steinernema carpocapsae Identifies the X-Chromosome.</title>
        <authorList>
            <person name="Serra L."/>
            <person name="Macchietto M."/>
            <person name="Macias-Munoz A."/>
            <person name="McGill C.J."/>
            <person name="Rodriguez I.M."/>
            <person name="Rodriguez B."/>
            <person name="Murad R."/>
            <person name="Mortazavi A."/>
        </authorList>
    </citation>
    <scope>NUCLEOTIDE SEQUENCE [LARGE SCALE GENOMIC DNA]</scope>
    <source>
        <strain evidence="2 3">ALL</strain>
    </source>
</reference>
<dbReference type="EMBL" id="AZBU02000001">
    <property type="protein sequence ID" value="TMS36296.1"/>
    <property type="molecule type" value="Genomic_DNA"/>
</dbReference>
<evidence type="ECO:0000313" key="3">
    <source>
        <dbReference type="Proteomes" id="UP000298663"/>
    </source>
</evidence>
<dbReference type="Proteomes" id="UP000298663">
    <property type="component" value="Unassembled WGS sequence"/>
</dbReference>
<dbReference type="AlphaFoldDB" id="A0A4U8UST3"/>
<keyword evidence="3" id="KW-1185">Reference proteome</keyword>
<feature type="region of interest" description="Disordered" evidence="1">
    <location>
        <begin position="1"/>
        <end position="34"/>
    </location>
</feature>
<evidence type="ECO:0000313" key="2">
    <source>
        <dbReference type="EMBL" id="TMS36296.1"/>
    </source>
</evidence>
<comment type="caution">
    <text evidence="2">The sequence shown here is derived from an EMBL/GenBank/DDBJ whole genome shotgun (WGS) entry which is preliminary data.</text>
</comment>
<proteinExistence type="predicted"/>
<name>A0A4U8UST3_STECR</name>
<protein>
    <submittedName>
        <fullName evidence="2">Uncharacterized protein</fullName>
    </submittedName>
</protein>
<reference evidence="2 3" key="1">
    <citation type="journal article" date="2015" name="Genome Biol.">
        <title>Comparative genomics of Steinernema reveals deeply conserved gene regulatory networks.</title>
        <authorList>
            <person name="Dillman A.R."/>
            <person name="Macchietto M."/>
            <person name="Porter C.F."/>
            <person name="Rogers A."/>
            <person name="Williams B."/>
            <person name="Antoshechkin I."/>
            <person name="Lee M.M."/>
            <person name="Goodwin Z."/>
            <person name="Lu X."/>
            <person name="Lewis E.E."/>
            <person name="Goodrich-Blair H."/>
            <person name="Stock S.P."/>
            <person name="Adams B.J."/>
            <person name="Sternberg P.W."/>
            <person name="Mortazavi A."/>
        </authorList>
    </citation>
    <scope>NUCLEOTIDE SEQUENCE [LARGE SCALE GENOMIC DNA]</scope>
    <source>
        <strain evidence="2 3">ALL</strain>
    </source>
</reference>
<accession>A0A4U8UST3</accession>
<sequence>MARDHPKRATDREVFPMTQGHSTESSSSSFERKTTSLWPLRTKNKLSAETPAADSLKIQIANIFLDTLVMRRTLSAHRGL</sequence>
<feature type="compositionally biased region" description="Basic and acidic residues" evidence="1">
    <location>
        <begin position="1"/>
        <end position="14"/>
    </location>
</feature>